<protein>
    <submittedName>
        <fullName evidence="2">Uncharacterized protein</fullName>
    </submittedName>
</protein>
<evidence type="ECO:0000313" key="2">
    <source>
        <dbReference type="WBParaSite" id="PS1159_v2.g15163.t2"/>
    </source>
</evidence>
<dbReference type="WBParaSite" id="PS1159_v2.g15163.t2">
    <property type="protein sequence ID" value="PS1159_v2.g15163.t2"/>
    <property type="gene ID" value="PS1159_v2.g15163"/>
</dbReference>
<sequence length="179" mass="20695">MYPQVYFYGAVQLISEKAEVIMNVTEGMFASDEILDLVKSNLKGTVLAVKRKAELVHTCGEMKKSFIYQKEASVLPGQKILYENLKTQLLSLSENDGPVLKIFARKELLIMSFFFWITTKFESRILIKKLKKFNDELIKSQHNEDDEIDEFEILNVKMVEVNSGEITFPENNPQKHKLL</sequence>
<accession>A0AC35F9E0</accession>
<organism evidence="1 2">
    <name type="scientific">Panagrolaimus sp. PS1159</name>
    <dbReference type="NCBI Taxonomy" id="55785"/>
    <lineage>
        <taxon>Eukaryota</taxon>
        <taxon>Metazoa</taxon>
        <taxon>Ecdysozoa</taxon>
        <taxon>Nematoda</taxon>
        <taxon>Chromadorea</taxon>
        <taxon>Rhabditida</taxon>
        <taxon>Tylenchina</taxon>
        <taxon>Panagrolaimomorpha</taxon>
        <taxon>Panagrolaimoidea</taxon>
        <taxon>Panagrolaimidae</taxon>
        <taxon>Panagrolaimus</taxon>
    </lineage>
</organism>
<name>A0AC35F9E0_9BILA</name>
<proteinExistence type="predicted"/>
<dbReference type="Proteomes" id="UP000887580">
    <property type="component" value="Unplaced"/>
</dbReference>
<reference evidence="2" key="1">
    <citation type="submission" date="2022-11" db="UniProtKB">
        <authorList>
            <consortium name="WormBaseParasite"/>
        </authorList>
    </citation>
    <scope>IDENTIFICATION</scope>
</reference>
<evidence type="ECO:0000313" key="1">
    <source>
        <dbReference type="Proteomes" id="UP000887580"/>
    </source>
</evidence>